<reference evidence="1 2" key="1">
    <citation type="submission" date="2019-08" db="EMBL/GenBank/DDBJ databases">
        <title>The genome of the soybean aphid Biotype 1, its phylome, world population structure and adaptation to the North American continent.</title>
        <authorList>
            <person name="Giordano R."/>
            <person name="Donthu R.K."/>
            <person name="Hernandez A.G."/>
            <person name="Wright C.L."/>
            <person name="Zimin A.V."/>
        </authorList>
    </citation>
    <scope>NUCLEOTIDE SEQUENCE [LARGE SCALE GENOMIC DNA]</scope>
    <source>
        <tissue evidence="1">Whole aphids</tissue>
    </source>
</reference>
<gene>
    <name evidence="1" type="ORF">AGLY_001842</name>
</gene>
<accession>A0A6G0U5D5</accession>
<organism evidence="1 2">
    <name type="scientific">Aphis glycines</name>
    <name type="common">Soybean aphid</name>
    <dbReference type="NCBI Taxonomy" id="307491"/>
    <lineage>
        <taxon>Eukaryota</taxon>
        <taxon>Metazoa</taxon>
        <taxon>Ecdysozoa</taxon>
        <taxon>Arthropoda</taxon>
        <taxon>Hexapoda</taxon>
        <taxon>Insecta</taxon>
        <taxon>Pterygota</taxon>
        <taxon>Neoptera</taxon>
        <taxon>Paraneoptera</taxon>
        <taxon>Hemiptera</taxon>
        <taxon>Sternorrhyncha</taxon>
        <taxon>Aphidomorpha</taxon>
        <taxon>Aphidoidea</taxon>
        <taxon>Aphididae</taxon>
        <taxon>Aphidini</taxon>
        <taxon>Aphis</taxon>
        <taxon>Aphis</taxon>
    </lineage>
</organism>
<comment type="caution">
    <text evidence="1">The sequence shown here is derived from an EMBL/GenBank/DDBJ whole genome shotgun (WGS) entry which is preliminary data.</text>
</comment>
<protein>
    <submittedName>
        <fullName evidence="1">Uncharacterized protein</fullName>
    </submittedName>
</protein>
<dbReference type="EMBL" id="VYZN01000003">
    <property type="protein sequence ID" value="KAE9544153.1"/>
    <property type="molecule type" value="Genomic_DNA"/>
</dbReference>
<name>A0A6G0U5D5_APHGL</name>
<dbReference type="Proteomes" id="UP000475862">
    <property type="component" value="Unassembled WGS sequence"/>
</dbReference>
<proteinExistence type="predicted"/>
<sequence length="283" mass="31919">MIDHFSQVFCQYVEFGQFTFRYVLVSIHLNGDGNHYHRDSILAVFHPFLDTIIRLTREHRDNVFSRALLLCDCGEAKSCGWSLSGSRSEMPYRCRPKLPLQSLHCTAIVVLYRHPTIVPHGGTSGASGAEPYIQYRNCCDRNTYCGWVVLPAGPVIGVGNVPYNPGSTVLACSSIRNISKSVSRRHLHLTAKCSLLYLKRSSKPNSTLRLLNCLTVSIKDEKYEETLRLFCARHKEKSLSGPNTIHIAHALRFSFEQQMSSASLTICQITTNQLFVLDRIILN</sequence>
<evidence type="ECO:0000313" key="2">
    <source>
        <dbReference type="Proteomes" id="UP000475862"/>
    </source>
</evidence>
<keyword evidence="2" id="KW-1185">Reference proteome</keyword>
<evidence type="ECO:0000313" key="1">
    <source>
        <dbReference type="EMBL" id="KAE9544153.1"/>
    </source>
</evidence>
<dbReference type="AlphaFoldDB" id="A0A6G0U5D5"/>